<reference evidence="1" key="2">
    <citation type="submission" date="2020-09" db="EMBL/GenBank/DDBJ databases">
        <authorList>
            <person name="Sun Q."/>
            <person name="Ohkuma M."/>
        </authorList>
    </citation>
    <scope>NUCLEOTIDE SEQUENCE</scope>
    <source>
        <strain evidence="1">JCM 4234</strain>
    </source>
</reference>
<dbReference type="Proteomes" id="UP000653493">
    <property type="component" value="Unassembled WGS sequence"/>
</dbReference>
<gene>
    <name evidence="1" type="ORF">GCM10010238_56770</name>
</gene>
<evidence type="ECO:0000313" key="2">
    <source>
        <dbReference type="Proteomes" id="UP000653493"/>
    </source>
</evidence>
<comment type="caution">
    <text evidence="1">The sequence shown here is derived from an EMBL/GenBank/DDBJ whole genome shotgun (WGS) entry which is preliminary data.</text>
</comment>
<proteinExistence type="predicted"/>
<evidence type="ECO:0000313" key="1">
    <source>
        <dbReference type="EMBL" id="GGS60291.1"/>
    </source>
</evidence>
<keyword evidence="2" id="KW-1185">Reference proteome</keyword>
<accession>A0A918GUR0</accession>
<dbReference type="EMBL" id="BMSL01000024">
    <property type="protein sequence ID" value="GGS60291.1"/>
    <property type="molecule type" value="Genomic_DNA"/>
</dbReference>
<name>A0A918GUR0_STRGD</name>
<protein>
    <submittedName>
        <fullName evidence="1">Uncharacterized protein</fullName>
    </submittedName>
</protein>
<organism evidence="1 2">
    <name type="scientific">Streptomyces griseoviridis</name>
    <dbReference type="NCBI Taxonomy" id="45398"/>
    <lineage>
        <taxon>Bacteria</taxon>
        <taxon>Bacillati</taxon>
        <taxon>Actinomycetota</taxon>
        <taxon>Actinomycetes</taxon>
        <taxon>Kitasatosporales</taxon>
        <taxon>Streptomycetaceae</taxon>
        <taxon>Streptomyces</taxon>
    </lineage>
</organism>
<dbReference type="AlphaFoldDB" id="A0A918GUR0"/>
<sequence length="93" mass="9889">MVTAPRWCAECGTEFAWTSRNPNRRFCGPRCRSRWWRAGRGRSAEQAAGAGEPAGPAAVRLGALHACPHCGEHLTVINLLVGGEPVPGADTPP</sequence>
<reference evidence="1" key="1">
    <citation type="journal article" date="2014" name="Int. J. Syst. Evol. Microbiol.">
        <title>Complete genome sequence of Corynebacterium casei LMG S-19264T (=DSM 44701T), isolated from a smear-ripened cheese.</title>
        <authorList>
            <consortium name="US DOE Joint Genome Institute (JGI-PGF)"/>
            <person name="Walter F."/>
            <person name="Albersmeier A."/>
            <person name="Kalinowski J."/>
            <person name="Ruckert C."/>
        </authorList>
    </citation>
    <scope>NUCLEOTIDE SEQUENCE</scope>
    <source>
        <strain evidence="1">JCM 4234</strain>
    </source>
</reference>